<keyword evidence="1" id="KW-1133">Transmembrane helix</keyword>
<organism evidence="3 4">
    <name type="scientific">Staphylococcus aureus</name>
    <dbReference type="NCBI Taxonomy" id="1280"/>
    <lineage>
        <taxon>Bacteria</taxon>
        <taxon>Bacillati</taxon>
        <taxon>Bacillota</taxon>
        <taxon>Bacilli</taxon>
        <taxon>Bacillales</taxon>
        <taxon>Staphylococcaceae</taxon>
        <taxon>Staphylococcus</taxon>
    </lineage>
</organism>
<dbReference type="InterPro" id="IPR009996">
    <property type="entry name" value="YycH"/>
</dbReference>
<accession>A0A380DN26</accession>
<reference evidence="3 4" key="1">
    <citation type="submission" date="2018-06" db="EMBL/GenBank/DDBJ databases">
        <authorList>
            <consortium name="Pathogen Informatics"/>
            <person name="Doyle S."/>
        </authorList>
    </citation>
    <scope>NUCLEOTIDE SEQUENCE [LARGE SCALE GENOMIC DNA]</scope>
    <source>
        <strain evidence="3 4">NCTC5664</strain>
    </source>
</reference>
<feature type="domain" description="Regulatory protein YycH" evidence="2">
    <location>
        <begin position="5"/>
        <end position="366"/>
    </location>
</feature>
<sequence>MNNKEHIKSVILALLVLMSVVLTYMVWNFSPDIANVDNTDSKKSETKPLTTPMTAKMDTTITPFQIIHSKNDHPEGTIATVSNVNKLTKPLKNKEVKSVEHVRRDHNLMIPDLSSDFTLFDFTYDLPLSTYLGQVLNMNAKVPNHFNFNRLVIDHDADDNIVLYAISKDRHDYVKLTTTTKNDHFLDALSAVKKDMQPYTDIITNKDTIDRTTHVFAPSKPEKLKTYRMVFNTISVEKMNAILFDDSTIVRSSKSGVTTYNNNTGVANYNDKNEKYHYKNLSEDEASSSKMEETIPGTFDFINGHGGFLNEDFRLFSTNNQSGELTYQRFLNGYPTFNKEGSNQIQVTWGEKGVFDYRRSLLRTDVCFK</sequence>
<proteinExistence type="predicted"/>
<name>A0A380DN26_STAAU</name>
<dbReference type="AlphaFoldDB" id="A0A380DN26"/>
<gene>
    <name evidence="3" type="primary">yycH_2</name>
    <name evidence="3" type="ORF">NCTC5664_00915</name>
</gene>
<keyword evidence="1" id="KW-0812">Transmembrane</keyword>
<dbReference type="EMBL" id="UHAQ01000002">
    <property type="protein sequence ID" value="SUK39134.1"/>
    <property type="molecule type" value="Genomic_DNA"/>
</dbReference>
<dbReference type="CDD" id="cd15787">
    <property type="entry name" value="YycH_N"/>
    <property type="match status" value="1"/>
</dbReference>
<dbReference type="Gene3D" id="3.30.310.160">
    <property type="entry name" value="YycH protein, domain 2"/>
    <property type="match status" value="1"/>
</dbReference>
<dbReference type="InterPro" id="IPR042274">
    <property type="entry name" value="YycH/YycI_2"/>
</dbReference>
<evidence type="ECO:0000313" key="4">
    <source>
        <dbReference type="Proteomes" id="UP000254502"/>
    </source>
</evidence>
<evidence type="ECO:0000259" key="2">
    <source>
        <dbReference type="Pfam" id="PF07435"/>
    </source>
</evidence>
<dbReference type="Proteomes" id="UP000254502">
    <property type="component" value="Unassembled WGS sequence"/>
</dbReference>
<protein>
    <submittedName>
        <fullName evidence="3">YycH protein</fullName>
    </submittedName>
</protein>
<evidence type="ECO:0000313" key="3">
    <source>
        <dbReference type="EMBL" id="SUK39134.1"/>
    </source>
</evidence>
<keyword evidence="1" id="KW-0472">Membrane</keyword>
<dbReference type="Pfam" id="PF07435">
    <property type="entry name" value="YycH"/>
    <property type="match status" value="1"/>
</dbReference>
<feature type="transmembrane region" description="Helical" evidence="1">
    <location>
        <begin position="7"/>
        <end position="27"/>
    </location>
</feature>
<evidence type="ECO:0000256" key="1">
    <source>
        <dbReference type="SAM" id="Phobius"/>
    </source>
</evidence>